<sequence length="283" mass="31087">MLQAGTDSDAYWLQDGVWGPGTLTRGTYTGLSGSQYEQSMGVSPTTGANGEVTGRISWGWPTGTTEVKSYMAFLAGNKPGWANSWTTPGGYAVQLPDGKQSDKFPSGKTPGSIFPLQLPIQSLKTSVEYKHNATPTGRGHLTYDIWLQNTPDQPTSFSAPPITHEIMIPLDYWGNYGAYGYRNPDWYSHDATIDGRLWHVYFVRNFPSGQPGTGWNFTVFEPDQPGIQPGTLDLAAFINYLTTQKDSSGSWAKGNEYCVSVELGVEPVEGTGDITMDKFRVWK</sequence>
<gene>
    <name evidence="2" type="ORF">JJB11_11405</name>
</gene>
<dbReference type="RefSeq" id="WP_201170688.1">
    <property type="nucleotide sequence ID" value="NZ_JAEPWM010000004.1"/>
</dbReference>
<name>A0A934TSN2_9BURK</name>
<reference evidence="2" key="1">
    <citation type="journal article" date="2012" name="J. Microbiol. Biotechnol.">
        <title>Ramlibacter ginsenosidimutans sp. nov., with ginsenoside-converting activity.</title>
        <authorList>
            <person name="Wang L."/>
            <person name="An D.S."/>
            <person name="Kim S.G."/>
            <person name="Jin F.X."/>
            <person name="Kim S.C."/>
            <person name="Lee S.T."/>
            <person name="Im W.T."/>
        </authorList>
    </citation>
    <scope>NUCLEOTIDE SEQUENCE</scope>
    <source>
        <strain evidence="2">KACC 17527</strain>
    </source>
</reference>
<evidence type="ECO:0000256" key="1">
    <source>
        <dbReference type="ARBA" id="ARBA00005519"/>
    </source>
</evidence>
<keyword evidence="3" id="KW-1185">Reference proteome</keyword>
<dbReference type="InterPro" id="IPR013319">
    <property type="entry name" value="GH11/12"/>
</dbReference>
<organism evidence="2 3">
    <name type="scientific">Ramlibacter ginsenosidimutans</name>
    <dbReference type="NCBI Taxonomy" id="502333"/>
    <lineage>
        <taxon>Bacteria</taxon>
        <taxon>Pseudomonadati</taxon>
        <taxon>Pseudomonadota</taxon>
        <taxon>Betaproteobacteria</taxon>
        <taxon>Burkholderiales</taxon>
        <taxon>Comamonadaceae</taxon>
        <taxon>Ramlibacter</taxon>
    </lineage>
</organism>
<dbReference type="InterPro" id="IPR013320">
    <property type="entry name" value="ConA-like_dom_sf"/>
</dbReference>
<proteinExistence type="inferred from homology"/>
<dbReference type="PANTHER" id="PTHR34002:SF9">
    <property type="entry name" value="XYLOGLUCAN-SPECIFIC ENDO-BETA-1,4-GLUCANASE A"/>
    <property type="match status" value="1"/>
</dbReference>
<reference evidence="2" key="2">
    <citation type="submission" date="2021-01" db="EMBL/GenBank/DDBJ databases">
        <authorList>
            <person name="Kang M."/>
        </authorList>
    </citation>
    <scope>NUCLEOTIDE SEQUENCE</scope>
    <source>
        <strain evidence="2">KACC 17527</strain>
    </source>
</reference>
<dbReference type="SUPFAM" id="SSF49899">
    <property type="entry name" value="Concanavalin A-like lectins/glucanases"/>
    <property type="match status" value="1"/>
</dbReference>
<comment type="similarity">
    <text evidence="1">Belongs to the glycosyl hydrolase 12 (cellulase H) family.</text>
</comment>
<dbReference type="GO" id="GO:0000272">
    <property type="term" value="P:polysaccharide catabolic process"/>
    <property type="evidence" value="ECO:0007669"/>
    <property type="project" value="InterPro"/>
</dbReference>
<dbReference type="GO" id="GO:0008810">
    <property type="term" value="F:cellulase activity"/>
    <property type="evidence" value="ECO:0007669"/>
    <property type="project" value="InterPro"/>
</dbReference>
<dbReference type="AlphaFoldDB" id="A0A934TSN2"/>
<comment type="caution">
    <text evidence="2">The sequence shown here is derived from an EMBL/GenBank/DDBJ whole genome shotgun (WGS) entry which is preliminary data.</text>
</comment>
<accession>A0A934TSN2</accession>
<dbReference type="Gene3D" id="2.60.120.180">
    <property type="match status" value="1"/>
</dbReference>
<evidence type="ECO:0000313" key="2">
    <source>
        <dbReference type="EMBL" id="MBK6006699.1"/>
    </source>
</evidence>
<dbReference type="InterPro" id="IPR002594">
    <property type="entry name" value="GH12"/>
</dbReference>
<dbReference type="EMBL" id="JAEPWM010000004">
    <property type="protein sequence ID" value="MBK6006699.1"/>
    <property type="molecule type" value="Genomic_DNA"/>
</dbReference>
<evidence type="ECO:0000313" key="3">
    <source>
        <dbReference type="Proteomes" id="UP000630528"/>
    </source>
</evidence>
<dbReference type="PANTHER" id="PTHR34002">
    <property type="entry name" value="BLR1656 PROTEIN"/>
    <property type="match status" value="1"/>
</dbReference>
<protein>
    <submittedName>
        <fullName evidence="2">Uncharacterized protein</fullName>
    </submittedName>
</protein>
<dbReference type="Proteomes" id="UP000630528">
    <property type="component" value="Unassembled WGS sequence"/>
</dbReference>